<feature type="compositionally biased region" description="Low complexity" evidence="1">
    <location>
        <begin position="29"/>
        <end position="45"/>
    </location>
</feature>
<gene>
    <name evidence="2" type="ORF">AVDCRST_MAG15-1289</name>
</gene>
<organism evidence="2">
    <name type="scientific">uncultured Rubellimicrobium sp</name>
    <dbReference type="NCBI Taxonomy" id="543078"/>
    <lineage>
        <taxon>Bacteria</taxon>
        <taxon>Pseudomonadati</taxon>
        <taxon>Pseudomonadota</taxon>
        <taxon>Alphaproteobacteria</taxon>
        <taxon>Rhodobacterales</taxon>
        <taxon>Roseobacteraceae</taxon>
        <taxon>Rubellimicrobium</taxon>
        <taxon>environmental samples</taxon>
    </lineage>
</organism>
<accession>A0A6J4PAM7</accession>
<dbReference type="AlphaFoldDB" id="A0A6J4PAM7"/>
<evidence type="ECO:0000256" key="1">
    <source>
        <dbReference type="SAM" id="MobiDB-lite"/>
    </source>
</evidence>
<name>A0A6J4PAM7_9RHOB</name>
<protein>
    <submittedName>
        <fullName evidence="2">Uncharacterized protein</fullName>
    </submittedName>
</protein>
<feature type="region of interest" description="Disordered" evidence="1">
    <location>
        <begin position="23"/>
        <end position="45"/>
    </location>
</feature>
<proteinExistence type="predicted"/>
<sequence length="45" mass="4969">ARRRWPPRCFRPRNATRRPRFAVASPCPRGASASAFSGRRSAAVG</sequence>
<dbReference type="EMBL" id="CADCUU010000178">
    <property type="protein sequence ID" value="CAA9405598.1"/>
    <property type="molecule type" value="Genomic_DNA"/>
</dbReference>
<feature type="non-terminal residue" evidence="2">
    <location>
        <position position="45"/>
    </location>
</feature>
<evidence type="ECO:0000313" key="2">
    <source>
        <dbReference type="EMBL" id="CAA9405598.1"/>
    </source>
</evidence>
<feature type="non-terminal residue" evidence="2">
    <location>
        <position position="1"/>
    </location>
</feature>
<reference evidence="2" key="1">
    <citation type="submission" date="2020-02" db="EMBL/GenBank/DDBJ databases">
        <authorList>
            <person name="Meier V. D."/>
        </authorList>
    </citation>
    <scope>NUCLEOTIDE SEQUENCE</scope>
    <source>
        <strain evidence="2">AVDCRST_MAG15</strain>
    </source>
</reference>